<feature type="domain" description="GRF-type" evidence="5">
    <location>
        <begin position="282"/>
        <end position="325"/>
    </location>
</feature>
<dbReference type="PANTHER" id="PTHR33680">
    <property type="entry name" value="OS07G0190500 PROTEIN"/>
    <property type="match status" value="1"/>
</dbReference>
<dbReference type="GO" id="GO:0008270">
    <property type="term" value="F:zinc ion binding"/>
    <property type="evidence" value="ECO:0007669"/>
    <property type="project" value="UniProtKB-KW"/>
</dbReference>
<dbReference type="EMBL" id="JAKOGI010000015">
    <property type="protein sequence ID" value="KAJ8450435.1"/>
    <property type="molecule type" value="Genomic_DNA"/>
</dbReference>
<feature type="domain" description="GRF-type" evidence="5">
    <location>
        <begin position="223"/>
        <end position="265"/>
    </location>
</feature>
<accession>A0A9Q1QS90</accession>
<dbReference type="Proteomes" id="UP001153076">
    <property type="component" value="Unassembled WGS sequence"/>
</dbReference>
<dbReference type="Pfam" id="PF06839">
    <property type="entry name" value="Zn_ribbon_GRF"/>
    <property type="match status" value="3"/>
</dbReference>
<proteinExistence type="predicted"/>
<dbReference type="AlphaFoldDB" id="A0A9Q1QS90"/>
<sequence length="379" mass="41658">MYGPVPVPIPVGGGDFSPLRAGAPTGTGIPRLIAIPKQLLDDSPHSALNSPPPTAAAALDCAKFGSPPAAIILAENTTVALANMYAKSLLFWGDKNCGFFKWCDKLREDEIRKSQPEFNFPICRCGAGVCTVRVEESGPNAGRKYFACPIKKGDGTCNFKQWLDDSPHSALVIPEDVTTEQNILLEQFDLSHEEAMQIDALEMAAHELPLERGPHAEFPSTHCRCGAGLCEIRVAASRDNSGRKYYRCPGKYDKTCGFFKWCDKLREDEIRKSQPEFNFPICRCGAGVCTVRVEESGPNAGRKYFACPIKKGDGTCNFKQWLDDSPHSALVIPEDVTTEQNILLEQFDLSHEEAMQIDALEMAAHELPLERGPHAGEMQ</sequence>
<dbReference type="PROSITE" id="PS51999">
    <property type="entry name" value="ZF_GRF"/>
    <property type="match status" value="3"/>
</dbReference>
<evidence type="ECO:0000259" key="5">
    <source>
        <dbReference type="PROSITE" id="PS51999"/>
    </source>
</evidence>
<dbReference type="InterPro" id="IPR010666">
    <property type="entry name" value="Znf_GRF"/>
</dbReference>
<dbReference type="PANTHER" id="PTHR33680:SF12">
    <property type="entry name" value="GRF ZINC FINGER _ ZINC KNUCKLE PROTEIN"/>
    <property type="match status" value="1"/>
</dbReference>
<comment type="caution">
    <text evidence="6">The sequence shown here is derived from an EMBL/GenBank/DDBJ whole genome shotgun (WGS) entry which is preliminary data.</text>
</comment>
<evidence type="ECO:0000313" key="7">
    <source>
        <dbReference type="Proteomes" id="UP001153076"/>
    </source>
</evidence>
<name>A0A9Q1QS90_9CARY</name>
<gene>
    <name evidence="6" type="ORF">Cgig2_002120</name>
</gene>
<reference evidence="6" key="1">
    <citation type="submission" date="2022-04" db="EMBL/GenBank/DDBJ databases">
        <title>Carnegiea gigantea Genome sequencing and assembly v2.</title>
        <authorList>
            <person name="Copetti D."/>
            <person name="Sanderson M.J."/>
            <person name="Burquez A."/>
            <person name="Wojciechowski M.F."/>
        </authorList>
    </citation>
    <scope>NUCLEOTIDE SEQUENCE</scope>
    <source>
        <strain evidence="6">SGP5-SGP5p</strain>
        <tissue evidence="6">Aerial part</tissue>
    </source>
</reference>
<evidence type="ECO:0000256" key="2">
    <source>
        <dbReference type="ARBA" id="ARBA00022771"/>
    </source>
</evidence>
<feature type="domain" description="GRF-type" evidence="5">
    <location>
        <begin position="123"/>
        <end position="166"/>
    </location>
</feature>
<evidence type="ECO:0000256" key="3">
    <source>
        <dbReference type="ARBA" id="ARBA00022833"/>
    </source>
</evidence>
<protein>
    <recommendedName>
        <fullName evidence="5">GRF-type domain-containing protein</fullName>
    </recommendedName>
</protein>
<organism evidence="6 7">
    <name type="scientific">Carnegiea gigantea</name>
    <dbReference type="NCBI Taxonomy" id="171969"/>
    <lineage>
        <taxon>Eukaryota</taxon>
        <taxon>Viridiplantae</taxon>
        <taxon>Streptophyta</taxon>
        <taxon>Embryophyta</taxon>
        <taxon>Tracheophyta</taxon>
        <taxon>Spermatophyta</taxon>
        <taxon>Magnoliopsida</taxon>
        <taxon>eudicotyledons</taxon>
        <taxon>Gunneridae</taxon>
        <taxon>Pentapetalae</taxon>
        <taxon>Caryophyllales</taxon>
        <taxon>Cactineae</taxon>
        <taxon>Cactaceae</taxon>
        <taxon>Cactoideae</taxon>
        <taxon>Echinocereeae</taxon>
        <taxon>Carnegiea</taxon>
    </lineage>
</organism>
<evidence type="ECO:0000256" key="1">
    <source>
        <dbReference type="ARBA" id="ARBA00022723"/>
    </source>
</evidence>
<keyword evidence="1" id="KW-0479">Metal-binding</keyword>
<evidence type="ECO:0000256" key="4">
    <source>
        <dbReference type="PROSITE-ProRule" id="PRU01343"/>
    </source>
</evidence>
<keyword evidence="3" id="KW-0862">Zinc</keyword>
<dbReference type="OrthoDB" id="2425403at2759"/>
<keyword evidence="7" id="KW-1185">Reference proteome</keyword>
<keyword evidence="2 4" id="KW-0863">Zinc-finger</keyword>
<evidence type="ECO:0000313" key="6">
    <source>
        <dbReference type="EMBL" id="KAJ8450435.1"/>
    </source>
</evidence>